<accession>A0A7Y7XHD4</accession>
<evidence type="ECO:0000256" key="1">
    <source>
        <dbReference type="SAM" id="MobiDB-lite"/>
    </source>
</evidence>
<protein>
    <submittedName>
        <fullName evidence="4">Uncharacterized protein</fullName>
    </submittedName>
</protein>
<comment type="caution">
    <text evidence="4">The sequence shown here is derived from an EMBL/GenBank/DDBJ whole genome shotgun (WGS) entry which is preliminary data.</text>
</comment>
<proteinExistence type="predicted"/>
<evidence type="ECO:0000259" key="3">
    <source>
        <dbReference type="Pfam" id="PF18166"/>
    </source>
</evidence>
<gene>
    <name evidence="4" type="ORF">HX882_27375</name>
</gene>
<evidence type="ECO:0000259" key="2">
    <source>
        <dbReference type="Pfam" id="PF18165"/>
    </source>
</evidence>
<feature type="region of interest" description="Disordered" evidence="1">
    <location>
        <begin position="274"/>
        <end position="293"/>
    </location>
</feature>
<dbReference type="InterPro" id="IPR041584">
    <property type="entry name" value="Put_pPIWI_pnuc_2"/>
</dbReference>
<dbReference type="Pfam" id="PF18166">
    <property type="entry name" value="pP_pnuc_2"/>
    <property type="match status" value="1"/>
</dbReference>
<dbReference type="Proteomes" id="UP000539985">
    <property type="component" value="Unassembled WGS sequence"/>
</dbReference>
<dbReference type="RefSeq" id="WP_177105189.1">
    <property type="nucleotide sequence ID" value="NZ_JACAQB010000024.1"/>
</dbReference>
<feature type="domain" description="Predicted pPIWI-associating nuclease" evidence="2">
    <location>
        <begin position="12"/>
        <end position="141"/>
    </location>
</feature>
<evidence type="ECO:0000313" key="4">
    <source>
        <dbReference type="EMBL" id="NWB99606.1"/>
    </source>
</evidence>
<dbReference type="InterPro" id="IPR040556">
    <property type="entry name" value="pP_pnuc_1"/>
</dbReference>
<dbReference type="AlphaFoldDB" id="A0A7Y7XHD4"/>
<dbReference type="EMBL" id="JACAQB010000024">
    <property type="protein sequence ID" value="NWB99606.1"/>
    <property type="molecule type" value="Genomic_DNA"/>
</dbReference>
<dbReference type="Pfam" id="PF18165">
    <property type="entry name" value="pP_pnuc_1"/>
    <property type="match status" value="1"/>
</dbReference>
<organism evidence="4 5">
    <name type="scientific">Pseudomonas gingeri</name>
    <dbReference type="NCBI Taxonomy" id="117681"/>
    <lineage>
        <taxon>Bacteria</taxon>
        <taxon>Pseudomonadati</taxon>
        <taxon>Pseudomonadota</taxon>
        <taxon>Gammaproteobacteria</taxon>
        <taxon>Pseudomonadales</taxon>
        <taxon>Pseudomonadaceae</taxon>
        <taxon>Pseudomonas</taxon>
    </lineage>
</organism>
<reference evidence="4 5" key="1">
    <citation type="submission" date="2020-04" db="EMBL/GenBank/DDBJ databases">
        <title>Molecular characterization of pseudomonads from Agaricus bisporus reveal novel blotch 2 pathogens in Western Europe.</title>
        <authorList>
            <person name="Taparia T."/>
            <person name="Krijger M."/>
            <person name="Haynes E."/>
            <person name="Elpinstone J.G."/>
            <person name="Noble R."/>
            <person name="Van Der Wolf J."/>
        </authorList>
    </citation>
    <scope>NUCLEOTIDE SEQUENCE [LARGE SCALE GENOMIC DNA]</scope>
    <source>
        <strain evidence="4 5">H7001</strain>
    </source>
</reference>
<evidence type="ECO:0000313" key="5">
    <source>
        <dbReference type="Proteomes" id="UP000539985"/>
    </source>
</evidence>
<feature type="domain" description="Predicted pPIWI-associating nuclease group 2" evidence="3">
    <location>
        <begin position="153"/>
        <end position="275"/>
    </location>
</feature>
<sequence>MDERILQLIGDSQFERDLYEAANLNLHDRRNKLRFNNFAYAMRELAGHTLARLAPDFEVQKCAWWNAKAEGEVHQVTRIERAVYATQGGLSNFYVRKRLGLDFAESHLELRDAIKRLSDYTHIKPEVFGMGDKEIDRLAAETTEAVAGLMACIQECRGVVAERLSDAITDAAIQQVLGESLDAIDELATHYFVEEIYVDSHQVIGITAEAVHFRACGTIGVTLQWGSNSDVRNGDGLEMDESFSFTCELTCETPNPDPDVLEYVENSVMVDTGDWQTRPDEWDDHPDESPRVP</sequence>
<name>A0A7Y7XHD4_9PSED</name>